<dbReference type="PROSITE" id="PS50882">
    <property type="entry name" value="YTH"/>
    <property type="match status" value="1"/>
</dbReference>
<feature type="compositionally biased region" description="Low complexity" evidence="1">
    <location>
        <begin position="288"/>
        <end position="297"/>
    </location>
</feature>
<dbReference type="CDD" id="cd21134">
    <property type="entry name" value="YTH"/>
    <property type="match status" value="1"/>
</dbReference>
<dbReference type="GO" id="GO:0000398">
    <property type="term" value="P:mRNA splicing, via spliceosome"/>
    <property type="evidence" value="ECO:0007669"/>
    <property type="project" value="TreeGrafter"/>
</dbReference>
<dbReference type="EMBL" id="JARJLG010000016">
    <property type="protein sequence ID" value="KAJ7774154.1"/>
    <property type="molecule type" value="Genomic_DNA"/>
</dbReference>
<reference evidence="3" key="1">
    <citation type="submission" date="2023-03" db="EMBL/GenBank/DDBJ databases">
        <title>Massive genome expansion in bonnet fungi (Mycena s.s.) driven by repeated elements and novel gene families across ecological guilds.</title>
        <authorList>
            <consortium name="Lawrence Berkeley National Laboratory"/>
            <person name="Harder C.B."/>
            <person name="Miyauchi S."/>
            <person name="Viragh M."/>
            <person name="Kuo A."/>
            <person name="Thoen E."/>
            <person name="Andreopoulos B."/>
            <person name="Lu D."/>
            <person name="Skrede I."/>
            <person name="Drula E."/>
            <person name="Henrissat B."/>
            <person name="Morin E."/>
            <person name="Kohler A."/>
            <person name="Barry K."/>
            <person name="LaButti K."/>
            <person name="Morin E."/>
            <person name="Salamov A."/>
            <person name="Lipzen A."/>
            <person name="Mereny Z."/>
            <person name="Hegedus B."/>
            <person name="Baldrian P."/>
            <person name="Stursova M."/>
            <person name="Weitz H."/>
            <person name="Taylor A."/>
            <person name="Grigoriev I.V."/>
            <person name="Nagy L.G."/>
            <person name="Martin F."/>
            <person name="Kauserud H."/>
        </authorList>
    </citation>
    <scope>NUCLEOTIDE SEQUENCE</scope>
    <source>
        <strain evidence="3">CBHHK188m</strain>
    </source>
</reference>
<sequence length="726" mass="79809">MPGEDTPESQSAAPPRLGPGRWPSSQSTRSRTKPQAPRSPSSLQAHPSRPQLQTSRPQFQTSQSQLQSARSQFQPSQYWPSPPLNVPTGPLHLGFNAPLAVSSLYVPSYTGYEVERTMSQQFRNPPHFFAQSPSIHAGYPTYPTFSTPSPSHSAYSAYFSPHPAFLPSPQPMMHDGHTYLGARAPPPPFTHNLPISDPDGATWWYAPTHPLRMPNDPVPAAYLHAPSPTSHPGPSARQPLHSPHVHPPPFSFSSYLGPQTPPVGSQYDSPPQQQQQQHSLHVAPPTPLLFSPLSPIPGRKKSLARRTYHPDPPAHRSEWVMWAGNVPKDARQDELWRFFTQPPEGSGEGGPPSDPSIAGGSADGMSGEWNGVVSIFLITRSNCAFVNYTTEGMLQAAIARFDGVSLRYEDPRCHPLACRVRGTEQDLRAGVGGQRGMGLHKQWVKGEPQSRSEKESPYRSRSGSLEHDAGSSCSGASGSTTSSLLVHHFPQRFFILKSLTQGELDTSVRSGVWATQRHNEDILDRAFRTAQDVFLVLSANKSGEFYGYARMVGPVARAVHVAPAAPAPFFTPGRTVDNSPRPYMGFPSPLSTPPRPRDVQSAPPMLGKAGRAMNAGRLLAKYSLDQWLAQGDAMELDEAAPFRARRDFQGDASAEDPGPARDFKLQWLCTQHLPFQRTQHIRNPWNHDRQIKVSRDGTELEPAVGLALLQEWGVFSEAQLQESNQK</sequence>
<dbReference type="InterPro" id="IPR035979">
    <property type="entry name" value="RBD_domain_sf"/>
</dbReference>
<gene>
    <name evidence="3" type="ORF">DFH07DRAFT_952407</name>
</gene>
<feature type="compositionally biased region" description="Polar residues" evidence="1">
    <location>
        <begin position="38"/>
        <end position="79"/>
    </location>
</feature>
<dbReference type="Gene3D" id="3.30.70.330">
    <property type="match status" value="1"/>
</dbReference>
<proteinExistence type="predicted"/>
<dbReference type="InterPro" id="IPR045168">
    <property type="entry name" value="YTH_prot"/>
</dbReference>
<feature type="compositionally biased region" description="Polar residues" evidence="1">
    <location>
        <begin position="262"/>
        <end position="271"/>
    </location>
</feature>
<dbReference type="Gene3D" id="3.10.590.10">
    <property type="entry name" value="ph1033 like domains"/>
    <property type="match status" value="1"/>
</dbReference>
<dbReference type="PANTHER" id="PTHR12357:SF3">
    <property type="entry name" value="YTH DOMAIN-CONTAINING PROTEIN 1"/>
    <property type="match status" value="1"/>
</dbReference>
<keyword evidence="4" id="KW-1185">Reference proteome</keyword>
<dbReference type="Pfam" id="PF25701">
    <property type="entry name" value="RRM_YTH1"/>
    <property type="match status" value="1"/>
</dbReference>
<dbReference type="AlphaFoldDB" id="A0AAD7NT71"/>
<dbReference type="Pfam" id="PF04146">
    <property type="entry name" value="YTH"/>
    <property type="match status" value="1"/>
</dbReference>
<feature type="region of interest" description="Disordered" evidence="1">
    <location>
        <begin position="1"/>
        <end position="83"/>
    </location>
</feature>
<feature type="region of interest" description="Disordered" evidence="1">
    <location>
        <begin position="340"/>
        <end position="363"/>
    </location>
</feature>
<organism evidence="3 4">
    <name type="scientific">Mycena maculata</name>
    <dbReference type="NCBI Taxonomy" id="230809"/>
    <lineage>
        <taxon>Eukaryota</taxon>
        <taxon>Fungi</taxon>
        <taxon>Dikarya</taxon>
        <taxon>Basidiomycota</taxon>
        <taxon>Agaricomycotina</taxon>
        <taxon>Agaricomycetes</taxon>
        <taxon>Agaricomycetidae</taxon>
        <taxon>Agaricales</taxon>
        <taxon>Marasmiineae</taxon>
        <taxon>Mycenaceae</taxon>
        <taxon>Mycena</taxon>
    </lineage>
</organism>
<evidence type="ECO:0000259" key="2">
    <source>
        <dbReference type="PROSITE" id="PS50882"/>
    </source>
</evidence>
<dbReference type="InterPro" id="IPR057720">
    <property type="entry name" value="RRM_YTH1"/>
</dbReference>
<dbReference type="PANTHER" id="PTHR12357">
    <property type="entry name" value="YTH YT521-B HOMOLOGY DOMAIN-CONTAINING"/>
    <property type="match status" value="1"/>
</dbReference>
<feature type="region of interest" description="Disordered" evidence="1">
    <location>
        <begin position="430"/>
        <end position="475"/>
    </location>
</feature>
<feature type="compositionally biased region" description="Basic and acidic residues" evidence="1">
    <location>
        <begin position="448"/>
        <end position="469"/>
    </location>
</feature>
<evidence type="ECO:0000313" key="3">
    <source>
        <dbReference type="EMBL" id="KAJ7774154.1"/>
    </source>
</evidence>
<feature type="region of interest" description="Disordered" evidence="1">
    <location>
        <begin position="216"/>
        <end position="316"/>
    </location>
</feature>
<dbReference type="InterPro" id="IPR012677">
    <property type="entry name" value="Nucleotide-bd_a/b_plait_sf"/>
</dbReference>
<protein>
    <submittedName>
        <fullName evidence="3">YT521-B-like domain-containing protein</fullName>
    </submittedName>
</protein>
<accession>A0AAD7NT71</accession>
<dbReference type="SUPFAM" id="SSF54928">
    <property type="entry name" value="RNA-binding domain, RBD"/>
    <property type="match status" value="1"/>
</dbReference>
<comment type="caution">
    <text evidence="3">The sequence shown here is derived from an EMBL/GenBank/DDBJ whole genome shotgun (WGS) entry which is preliminary data.</text>
</comment>
<evidence type="ECO:0000256" key="1">
    <source>
        <dbReference type="SAM" id="MobiDB-lite"/>
    </source>
</evidence>
<evidence type="ECO:0000313" key="4">
    <source>
        <dbReference type="Proteomes" id="UP001215280"/>
    </source>
</evidence>
<dbReference type="GO" id="GO:0003729">
    <property type="term" value="F:mRNA binding"/>
    <property type="evidence" value="ECO:0007669"/>
    <property type="project" value="TreeGrafter"/>
</dbReference>
<dbReference type="GO" id="GO:0000381">
    <property type="term" value="P:regulation of alternative mRNA splicing, via spliceosome"/>
    <property type="evidence" value="ECO:0007669"/>
    <property type="project" value="TreeGrafter"/>
</dbReference>
<feature type="domain" description="YTH" evidence="2">
    <location>
        <begin position="491"/>
        <end position="712"/>
    </location>
</feature>
<dbReference type="GO" id="GO:0005654">
    <property type="term" value="C:nucleoplasm"/>
    <property type="evidence" value="ECO:0007669"/>
    <property type="project" value="TreeGrafter"/>
</dbReference>
<dbReference type="Proteomes" id="UP001215280">
    <property type="component" value="Unassembled WGS sequence"/>
</dbReference>
<dbReference type="InterPro" id="IPR007275">
    <property type="entry name" value="YTH_domain"/>
</dbReference>
<feature type="compositionally biased region" description="Basic residues" evidence="1">
    <location>
        <begin position="298"/>
        <end position="307"/>
    </location>
</feature>
<dbReference type="GO" id="GO:1990247">
    <property type="term" value="F:N6-methyladenosine-containing RNA reader activity"/>
    <property type="evidence" value="ECO:0007669"/>
    <property type="project" value="TreeGrafter"/>
</dbReference>
<name>A0AAD7NT71_9AGAR</name>